<dbReference type="NCBIfam" id="NF001454">
    <property type="entry name" value="PRK00315.1"/>
    <property type="match status" value="1"/>
</dbReference>
<evidence type="ECO:0000256" key="9">
    <source>
        <dbReference type="ARBA" id="ARBA00023065"/>
    </source>
</evidence>
<dbReference type="NCBIfam" id="TIGR00681">
    <property type="entry name" value="kdpC"/>
    <property type="match status" value="1"/>
</dbReference>
<evidence type="ECO:0000256" key="10">
    <source>
        <dbReference type="ARBA" id="ARBA00023136"/>
    </source>
</evidence>
<comment type="similarity">
    <text evidence="11">Belongs to the KdpC family.</text>
</comment>
<evidence type="ECO:0000313" key="12">
    <source>
        <dbReference type="EMBL" id="TDQ40496.1"/>
    </source>
</evidence>
<sequence length="196" mass="20876">MKTIGVSLWSALRFSLVGMIICGLLYPLGMTAIGQGLFHKKAEGQLIYNEEGNVIGSALIGQQFTEPGYFHGRPSSIEYNAGSSGSPNFAPSNPALVERINASIEQWEQENPNVPIEDVPQELLTNSASGLDPHISEASALVQVPRVSEATGLSEETLQELITANTQGPSLGLFGEAGVNVLELNIDIKALVEDSQ</sequence>
<gene>
    <name evidence="11" type="primary">kdpC</name>
    <name evidence="12" type="ORF">EV213_106215</name>
</gene>
<protein>
    <recommendedName>
        <fullName evidence="11">Potassium-transporting ATPase KdpC subunit</fullName>
    </recommendedName>
    <alternativeName>
        <fullName evidence="11">ATP phosphohydrolase [potassium-transporting] C chain</fullName>
    </alternativeName>
    <alternativeName>
        <fullName evidence="11">Potassium-binding and translocating subunit C</fullName>
    </alternativeName>
    <alternativeName>
        <fullName evidence="11">Potassium-translocating ATPase C chain</fullName>
    </alternativeName>
</protein>
<comment type="subcellular location">
    <subcellularLocation>
        <location evidence="11">Cell membrane</location>
        <topology evidence="11">Single-pass membrane protein</topology>
    </subcellularLocation>
</comment>
<dbReference type="InterPro" id="IPR003820">
    <property type="entry name" value="KdpC"/>
</dbReference>
<dbReference type="HAMAP" id="MF_00276">
    <property type="entry name" value="KdpC"/>
    <property type="match status" value="1"/>
</dbReference>
<dbReference type="PANTHER" id="PTHR30042:SF2">
    <property type="entry name" value="POTASSIUM-TRANSPORTING ATPASE KDPC SUBUNIT"/>
    <property type="match status" value="1"/>
</dbReference>
<dbReference type="EMBL" id="SNYJ01000006">
    <property type="protein sequence ID" value="TDQ40496.1"/>
    <property type="molecule type" value="Genomic_DNA"/>
</dbReference>
<dbReference type="PIRSF" id="PIRSF001296">
    <property type="entry name" value="K_ATPase_KdpC"/>
    <property type="match status" value="1"/>
</dbReference>
<evidence type="ECO:0000256" key="4">
    <source>
        <dbReference type="ARBA" id="ARBA00022692"/>
    </source>
</evidence>
<dbReference type="GO" id="GO:0005524">
    <property type="term" value="F:ATP binding"/>
    <property type="evidence" value="ECO:0007669"/>
    <property type="project" value="UniProtKB-UniRule"/>
</dbReference>
<dbReference type="AlphaFoldDB" id="A0A4R6U473"/>
<keyword evidence="13" id="KW-1185">Reference proteome</keyword>
<dbReference type="Proteomes" id="UP000295632">
    <property type="component" value="Unassembled WGS sequence"/>
</dbReference>
<comment type="function">
    <text evidence="11">Part of the high-affinity ATP-driven potassium transport (or Kdp) system, which catalyzes the hydrolysis of ATP coupled with the electrogenic transport of potassium into the cytoplasm. This subunit acts as a catalytic chaperone that increases the ATP-binding affinity of the ATP-hydrolyzing subunit KdpB by the formation of a transient KdpB/KdpC/ATP ternary complex.</text>
</comment>
<keyword evidence="10 11" id="KW-0472">Membrane</keyword>
<dbReference type="OrthoDB" id="9809491at2"/>
<name>A0A4R6U473_9BACI</name>
<accession>A0A4R6U473</accession>
<keyword evidence="5 11" id="KW-0547">Nucleotide-binding</keyword>
<keyword evidence="8 11" id="KW-1133">Transmembrane helix</keyword>
<keyword evidence="6 11" id="KW-0067">ATP-binding</keyword>
<proteinExistence type="inferred from homology"/>
<evidence type="ECO:0000256" key="2">
    <source>
        <dbReference type="ARBA" id="ARBA00022475"/>
    </source>
</evidence>
<keyword evidence="1 11" id="KW-0813">Transport</keyword>
<dbReference type="PANTHER" id="PTHR30042">
    <property type="entry name" value="POTASSIUM-TRANSPORTING ATPASE C CHAIN"/>
    <property type="match status" value="1"/>
</dbReference>
<evidence type="ECO:0000256" key="6">
    <source>
        <dbReference type="ARBA" id="ARBA00022840"/>
    </source>
</evidence>
<evidence type="ECO:0000256" key="11">
    <source>
        <dbReference type="HAMAP-Rule" id="MF_00276"/>
    </source>
</evidence>
<evidence type="ECO:0000256" key="7">
    <source>
        <dbReference type="ARBA" id="ARBA00022958"/>
    </source>
</evidence>
<evidence type="ECO:0000313" key="13">
    <source>
        <dbReference type="Proteomes" id="UP000295632"/>
    </source>
</evidence>
<comment type="subunit">
    <text evidence="11">The system is composed of three essential subunits: KdpA, KdpB and KdpC.</text>
</comment>
<dbReference type="GO" id="GO:0005886">
    <property type="term" value="C:plasma membrane"/>
    <property type="evidence" value="ECO:0007669"/>
    <property type="project" value="UniProtKB-SubCell"/>
</dbReference>
<feature type="transmembrane region" description="Helical" evidence="11">
    <location>
        <begin position="12"/>
        <end position="33"/>
    </location>
</feature>
<evidence type="ECO:0000256" key="3">
    <source>
        <dbReference type="ARBA" id="ARBA00022538"/>
    </source>
</evidence>
<keyword evidence="7 11" id="KW-0630">Potassium</keyword>
<keyword evidence="3 11" id="KW-0633">Potassium transport</keyword>
<keyword evidence="4 11" id="KW-0812">Transmembrane</keyword>
<organism evidence="12 13">
    <name type="scientific">Aureibacillus halotolerans</name>
    <dbReference type="NCBI Taxonomy" id="1508390"/>
    <lineage>
        <taxon>Bacteria</taxon>
        <taxon>Bacillati</taxon>
        <taxon>Bacillota</taxon>
        <taxon>Bacilli</taxon>
        <taxon>Bacillales</taxon>
        <taxon>Bacillaceae</taxon>
        <taxon>Aureibacillus</taxon>
    </lineage>
</organism>
<keyword evidence="2 11" id="KW-1003">Cell membrane</keyword>
<dbReference type="RefSeq" id="WP_133580298.1">
    <property type="nucleotide sequence ID" value="NZ_SNYJ01000006.1"/>
</dbReference>
<evidence type="ECO:0000256" key="1">
    <source>
        <dbReference type="ARBA" id="ARBA00022448"/>
    </source>
</evidence>
<keyword evidence="9 11" id="KW-0406">Ion transport</keyword>
<evidence type="ECO:0000256" key="8">
    <source>
        <dbReference type="ARBA" id="ARBA00022989"/>
    </source>
</evidence>
<reference evidence="12 13" key="1">
    <citation type="submission" date="2019-03" db="EMBL/GenBank/DDBJ databases">
        <title>Genomic Encyclopedia of Type Strains, Phase IV (KMG-IV): sequencing the most valuable type-strain genomes for metagenomic binning, comparative biology and taxonomic classification.</title>
        <authorList>
            <person name="Goeker M."/>
        </authorList>
    </citation>
    <scope>NUCLEOTIDE SEQUENCE [LARGE SCALE GENOMIC DNA]</scope>
    <source>
        <strain evidence="12 13">DSM 28697</strain>
    </source>
</reference>
<evidence type="ECO:0000256" key="5">
    <source>
        <dbReference type="ARBA" id="ARBA00022741"/>
    </source>
</evidence>
<dbReference type="Pfam" id="PF02669">
    <property type="entry name" value="KdpC"/>
    <property type="match status" value="1"/>
</dbReference>
<comment type="caution">
    <text evidence="12">The sequence shown here is derived from an EMBL/GenBank/DDBJ whole genome shotgun (WGS) entry which is preliminary data.</text>
</comment>
<dbReference type="GO" id="GO:0008556">
    <property type="term" value="F:P-type potassium transmembrane transporter activity"/>
    <property type="evidence" value="ECO:0007669"/>
    <property type="project" value="InterPro"/>
</dbReference>